<evidence type="ECO:0000256" key="2">
    <source>
        <dbReference type="ARBA" id="ARBA00023125"/>
    </source>
</evidence>
<dbReference type="InterPro" id="IPR036390">
    <property type="entry name" value="WH_DNA-bd_sf"/>
</dbReference>
<dbReference type="Proteomes" id="UP000094580">
    <property type="component" value="Unassembled WGS sequence"/>
</dbReference>
<evidence type="ECO:0000259" key="4">
    <source>
        <dbReference type="PROSITE" id="PS50995"/>
    </source>
</evidence>
<evidence type="ECO:0000313" key="5">
    <source>
        <dbReference type="EMBL" id="ODG89697.1"/>
    </source>
</evidence>
<keyword evidence="3" id="KW-0804">Transcription</keyword>
<dbReference type="Pfam" id="PF01047">
    <property type="entry name" value="MarR"/>
    <property type="match status" value="1"/>
</dbReference>
<dbReference type="SMART" id="SM00347">
    <property type="entry name" value="HTH_MARR"/>
    <property type="match status" value="1"/>
</dbReference>
<dbReference type="PANTHER" id="PTHR42756:SF1">
    <property type="entry name" value="TRANSCRIPTIONAL REPRESSOR OF EMRAB OPERON"/>
    <property type="match status" value="1"/>
</dbReference>
<dbReference type="RefSeq" id="WP_069035480.1">
    <property type="nucleotide sequence ID" value="NZ_MDKC01000037.1"/>
</dbReference>
<dbReference type="SUPFAM" id="SSF46785">
    <property type="entry name" value="Winged helix' DNA-binding domain"/>
    <property type="match status" value="1"/>
</dbReference>
<dbReference type="InterPro" id="IPR036388">
    <property type="entry name" value="WH-like_DNA-bd_sf"/>
</dbReference>
<protein>
    <recommendedName>
        <fullName evidence="4">HTH marR-type domain-containing protein</fullName>
    </recommendedName>
</protein>
<organism evidence="5 6">
    <name type="scientific">Gottfriedia luciferensis</name>
    <dbReference type="NCBI Taxonomy" id="178774"/>
    <lineage>
        <taxon>Bacteria</taxon>
        <taxon>Bacillati</taxon>
        <taxon>Bacillota</taxon>
        <taxon>Bacilli</taxon>
        <taxon>Bacillales</taxon>
        <taxon>Bacillaceae</taxon>
        <taxon>Gottfriedia</taxon>
    </lineage>
</organism>
<evidence type="ECO:0000256" key="1">
    <source>
        <dbReference type="ARBA" id="ARBA00023015"/>
    </source>
</evidence>
<evidence type="ECO:0000313" key="6">
    <source>
        <dbReference type="Proteomes" id="UP000094580"/>
    </source>
</evidence>
<evidence type="ECO:0000256" key="3">
    <source>
        <dbReference type="ARBA" id="ARBA00023163"/>
    </source>
</evidence>
<keyword evidence="2" id="KW-0238">DNA-binding</keyword>
<dbReference type="PROSITE" id="PS50995">
    <property type="entry name" value="HTH_MARR_2"/>
    <property type="match status" value="1"/>
</dbReference>
<dbReference type="PRINTS" id="PR00598">
    <property type="entry name" value="HTHMARR"/>
</dbReference>
<dbReference type="Gene3D" id="1.10.10.10">
    <property type="entry name" value="Winged helix-like DNA-binding domain superfamily/Winged helix DNA-binding domain"/>
    <property type="match status" value="1"/>
</dbReference>
<proteinExistence type="predicted"/>
<accession>A0ABX2ZMG3</accession>
<dbReference type="PANTHER" id="PTHR42756">
    <property type="entry name" value="TRANSCRIPTIONAL REGULATOR, MARR"/>
    <property type="match status" value="1"/>
</dbReference>
<gene>
    <name evidence="5" type="ORF">BED47_14880</name>
</gene>
<sequence length="141" mass="16700">MLTENDKLLLDDLTSLMIRVRKNWQKTDEEVKNSLTPPKYLLLYLIYKNQKITASELGRQIGLSSGSITTAVNKLVNNQLISRKRDSRDRRVTWLELTDEGKQLIEENFNFRQELWLTLFENLSHSERDQFRFLLNKLISN</sequence>
<dbReference type="EMBL" id="MDKC01000037">
    <property type="protein sequence ID" value="ODG89697.1"/>
    <property type="molecule type" value="Genomic_DNA"/>
</dbReference>
<dbReference type="InterPro" id="IPR000835">
    <property type="entry name" value="HTH_MarR-typ"/>
</dbReference>
<name>A0ABX2ZMG3_9BACI</name>
<reference evidence="5 6" key="1">
    <citation type="submission" date="2016-07" db="EMBL/GenBank/DDBJ databases">
        <authorList>
            <person name="Townsley L."/>
            <person name="Shank E.A."/>
        </authorList>
    </citation>
    <scope>NUCLEOTIDE SEQUENCE [LARGE SCALE GENOMIC DNA]</scope>
    <source>
        <strain evidence="5 6">CH01</strain>
    </source>
</reference>
<feature type="domain" description="HTH marR-type" evidence="4">
    <location>
        <begin position="10"/>
        <end position="140"/>
    </location>
</feature>
<keyword evidence="6" id="KW-1185">Reference proteome</keyword>
<keyword evidence="1" id="KW-0805">Transcription regulation</keyword>
<comment type="caution">
    <text evidence="5">The sequence shown here is derived from an EMBL/GenBank/DDBJ whole genome shotgun (WGS) entry which is preliminary data.</text>
</comment>